<evidence type="ECO:0000313" key="1">
    <source>
        <dbReference type="EMBL" id="CUG86066.1"/>
    </source>
</evidence>
<gene>
    <name evidence="1" type="ORF">BSAL_06420</name>
</gene>
<keyword evidence="2" id="KW-1185">Reference proteome</keyword>
<dbReference type="VEuPathDB" id="TriTrypDB:BSAL_06420"/>
<proteinExistence type="predicted"/>
<dbReference type="Proteomes" id="UP000051952">
    <property type="component" value="Unassembled WGS sequence"/>
</dbReference>
<dbReference type="EMBL" id="CYKH01001237">
    <property type="protein sequence ID" value="CUG86066.1"/>
    <property type="molecule type" value="Genomic_DNA"/>
</dbReference>
<accession>A0A0S4J7W8</accession>
<protein>
    <submittedName>
        <fullName evidence="1">Uncharacterized protein</fullName>
    </submittedName>
</protein>
<name>A0A0S4J7W8_BODSA</name>
<organism evidence="1 2">
    <name type="scientific">Bodo saltans</name>
    <name type="common">Flagellated protozoan</name>
    <dbReference type="NCBI Taxonomy" id="75058"/>
    <lineage>
        <taxon>Eukaryota</taxon>
        <taxon>Discoba</taxon>
        <taxon>Euglenozoa</taxon>
        <taxon>Kinetoplastea</taxon>
        <taxon>Metakinetoplastina</taxon>
        <taxon>Eubodonida</taxon>
        <taxon>Bodonidae</taxon>
        <taxon>Bodo</taxon>
    </lineage>
</organism>
<evidence type="ECO:0000313" key="2">
    <source>
        <dbReference type="Proteomes" id="UP000051952"/>
    </source>
</evidence>
<reference evidence="2" key="1">
    <citation type="submission" date="2015-09" db="EMBL/GenBank/DDBJ databases">
        <authorList>
            <consortium name="Pathogen Informatics"/>
        </authorList>
    </citation>
    <scope>NUCLEOTIDE SEQUENCE [LARGE SCALE GENOMIC DNA]</scope>
    <source>
        <strain evidence="2">Lake Konstanz</strain>
    </source>
</reference>
<sequence>MMLGESLNPTIFNKQSRTFSLLNSPANARNRCGGYLGANHPCLLNKSERFLLCSLVEVPRPSPDLWDWIDLCQLPRIVPGLQCCVRYVQFLRCATSAMLSCELPRESPRLCKFGACLKASLAQCDPRLTGVSRTAPFLCAVNWGIFFRPPSQEINKSERIFLTDTKYDNLYIFIHGN</sequence>
<dbReference type="AlphaFoldDB" id="A0A0S4J7W8"/>